<gene>
    <name evidence="6" type="ORF">DKM44_02710</name>
</gene>
<sequence length="149" mass="16654">MNASQDASSPPARPLVCVGALVRGPQGYLIVQTTKWRGTWGVPGGKVEYGETLQEALRREFQEETGLALTHIRAAPVQEAVHPEEFHKDAHMLLFDFLAETSGQQVTPNEEIVQWAWVSLEEALTYPLNSYTRRLVEWTRSAPALQEPA</sequence>
<dbReference type="PANTHER" id="PTHR43046:SF12">
    <property type="entry name" value="GDP-MANNOSE MANNOSYL HYDROLASE"/>
    <property type="match status" value="1"/>
</dbReference>
<accession>A0A2Z3JFM7</accession>
<keyword evidence="7" id="KW-1185">Reference proteome</keyword>
<evidence type="ECO:0000313" key="7">
    <source>
        <dbReference type="Proteomes" id="UP000245368"/>
    </source>
</evidence>
<dbReference type="PRINTS" id="PR00502">
    <property type="entry name" value="NUDIXFAMILY"/>
</dbReference>
<dbReference type="RefSeq" id="WP_109825205.1">
    <property type="nucleotide sequence ID" value="NZ_CP029494.1"/>
</dbReference>
<proteinExistence type="inferred from homology"/>
<dbReference type="SUPFAM" id="SSF55811">
    <property type="entry name" value="Nudix"/>
    <property type="match status" value="1"/>
</dbReference>
<keyword evidence="3" id="KW-0460">Magnesium</keyword>
<dbReference type="Proteomes" id="UP000245368">
    <property type="component" value="Chromosome"/>
</dbReference>
<dbReference type="GO" id="GO:0016787">
    <property type="term" value="F:hydrolase activity"/>
    <property type="evidence" value="ECO:0007669"/>
    <property type="project" value="UniProtKB-KW"/>
</dbReference>
<dbReference type="OrthoDB" id="9816289at2"/>
<dbReference type="Gene3D" id="3.90.79.10">
    <property type="entry name" value="Nucleoside Triphosphate Pyrophosphohydrolase"/>
    <property type="match status" value="1"/>
</dbReference>
<dbReference type="PROSITE" id="PS00893">
    <property type="entry name" value="NUDIX_BOX"/>
    <property type="match status" value="1"/>
</dbReference>
<dbReference type="InterPro" id="IPR000086">
    <property type="entry name" value="NUDIX_hydrolase_dom"/>
</dbReference>
<evidence type="ECO:0000256" key="3">
    <source>
        <dbReference type="ARBA" id="ARBA00022842"/>
    </source>
</evidence>
<evidence type="ECO:0000256" key="1">
    <source>
        <dbReference type="ARBA" id="ARBA00001946"/>
    </source>
</evidence>
<comment type="cofactor">
    <cofactor evidence="1">
        <name>Mg(2+)</name>
        <dbReference type="ChEBI" id="CHEBI:18420"/>
    </cofactor>
</comment>
<dbReference type="PANTHER" id="PTHR43046">
    <property type="entry name" value="GDP-MANNOSE MANNOSYL HYDROLASE"/>
    <property type="match status" value="1"/>
</dbReference>
<dbReference type="PROSITE" id="PS51462">
    <property type="entry name" value="NUDIX"/>
    <property type="match status" value="1"/>
</dbReference>
<dbReference type="CDD" id="cd18874">
    <property type="entry name" value="NUDIX_Hydrolase"/>
    <property type="match status" value="1"/>
</dbReference>
<dbReference type="EMBL" id="CP029494">
    <property type="protein sequence ID" value="AWN22281.1"/>
    <property type="molecule type" value="Genomic_DNA"/>
</dbReference>
<evidence type="ECO:0000256" key="4">
    <source>
        <dbReference type="RuleBase" id="RU003476"/>
    </source>
</evidence>
<keyword evidence="2 4" id="KW-0378">Hydrolase</keyword>
<feature type="domain" description="Nudix hydrolase" evidence="5">
    <location>
        <begin position="11"/>
        <end position="141"/>
    </location>
</feature>
<protein>
    <submittedName>
        <fullName evidence="6">DNA mismatch repair protein MutT</fullName>
    </submittedName>
</protein>
<dbReference type="AlphaFoldDB" id="A0A2Z3JFM7"/>
<comment type="similarity">
    <text evidence="4">Belongs to the Nudix hydrolase family.</text>
</comment>
<evidence type="ECO:0000313" key="6">
    <source>
        <dbReference type="EMBL" id="AWN22281.1"/>
    </source>
</evidence>
<dbReference type="InterPro" id="IPR020084">
    <property type="entry name" value="NUDIX_hydrolase_CS"/>
</dbReference>
<dbReference type="InterPro" id="IPR020476">
    <property type="entry name" value="Nudix_hydrolase"/>
</dbReference>
<reference evidence="6 7" key="1">
    <citation type="submission" date="2018-05" db="EMBL/GenBank/DDBJ databases">
        <title>Complete Genome Sequence of Deinococcus sp. strain 17bor-2.</title>
        <authorList>
            <person name="Srinivasan S."/>
        </authorList>
    </citation>
    <scope>NUCLEOTIDE SEQUENCE [LARGE SCALE GENOMIC DNA]</scope>
    <source>
        <strain evidence="6 7">17bor-2</strain>
    </source>
</reference>
<dbReference type="InterPro" id="IPR015797">
    <property type="entry name" value="NUDIX_hydrolase-like_dom_sf"/>
</dbReference>
<dbReference type="KEGG" id="dez:DKM44_02710"/>
<name>A0A2Z3JFM7_9DEIO</name>
<dbReference type="Pfam" id="PF00293">
    <property type="entry name" value="NUDIX"/>
    <property type="match status" value="1"/>
</dbReference>
<evidence type="ECO:0000256" key="2">
    <source>
        <dbReference type="ARBA" id="ARBA00022801"/>
    </source>
</evidence>
<evidence type="ECO:0000259" key="5">
    <source>
        <dbReference type="PROSITE" id="PS51462"/>
    </source>
</evidence>
<organism evidence="6 7">
    <name type="scientific">Deinococcus irradiatisoli</name>
    <dbReference type="NCBI Taxonomy" id="2202254"/>
    <lineage>
        <taxon>Bacteria</taxon>
        <taxon>Thermotogati</taxon>
        <taxon>Deinococcota</taxon>
        <taxon>Deinococci</taxon>
        <taxon>Deinococcales</taxon>
        <taxon>Deinococcaceae</taxon>
        <taxon>Deinococcus</taxon>
    </lineage>
</organism>